<dbReference type="RefSeq" id="WP_113979204.1">
    <property type="nucleotide sequence ID" value="NZ_QMEY01000001.1"/>
</dbReference>
<feature type="transmembrane region" description="Helical" evidence="2">
    <location>
        <begin position="44"/>
        <end position="65"/>
    </location>
</feature>
<keyword evidence="4" id="KW-1185">Reference proteome</keyword>
<evidence type="ECO:0000256" key="2">
    <source>
        <dbReference type="SAM" id="Phobius"/>
    </source>
</evidence>
<feature type="transmembrane region" description="Helical" evidence="2">
    <location>
        <begin position="85"/>
        <end position="103"/>
    </location>
</feature>
<dbReference type="EMBL" id="QMEY01000001">
    <property type="protein sequence ID" value="RBQ21977.1"/>
    <property type="molecule type" value="Genomic_DNA"/>
</dbReference>
<comment type="caution">
    <text evidence="3">The sequence shown here is derived from an EMBL/GenBank/DDBJ whole genome shotgun (WGS) entry which is preliminary data.</text>
</comment>
<feature type="region of interest" description="Disordered" evidence="1">
    <location>
        <begin position="192"/>
        <end position="377"/>
    </location>
</feature>
<proteinExistence type="predicted"/>
<evidence type="ECO:0000313" key="3">
    <source>
        <dbReference type="EMBL" id="RBQ21977.1"/>
    </source>
</evidence>
<keyword evidence="2" id="KW-0812">Transmembrane</keyword>
<keyword evidence="2" id="KW-1133">Transmembrane helix</keyword>
<organism evidence="3 4">
    <name type="scientific">Spongiactinospora rosea</name>
    <dbReference type="NCBI Taxonomy" id="2248750"/>
    <lineage>
        <taxon>Bacteria</taxon>
        <taxon>Bacillati</taxon>
        <taxon>Actinomycetota</taxon>
        <taxon>Actinomycetes</taxon>
        <taxon>Streptosporangiales</taxon>
        <taxon>Streptosporangiaceae</taxon>
        <taxon>Spongiactinospora</taxon>
    </lineage>
</organism>
<keyword evidence="2" id="KW-0472">Membrane</keyword>
<name>A0A366M7G5_9ACTN</name>
<feature type="compositionally biased region" description="Acidic residues" evidence="1">
    <location>
        <begin position="319"/>
        <end position="331"/>
    </location>
</feature>
<feature type="region of interest" description="Disordered" evidence="1">
    <location>
        <begin position="1"/>
        <end position="32"/>
    </location>
</feature>
<accession>A0A366M7G5</accession>
<dbReference type="AlphaFoldDB" id="A0A366M7G5"/>
<evidence type="ECO:0000313" key="4">
    <source>
        <dbReference type="Proteomes" id="UP000253303"/>
    </source>
</evidence>
<feature type="transmembrane region" description="Helical" evidence="2">
    <location>
        <begin position="115"/>
        <end position="136"/>
    </location>
</feature>
<feature type="transmembrane region" description="Helical" evidence="2">
    <location>
        <begin position="156"/>
        <end position="178"/>
    </location>
</feature>
<feature type="compositionally biased region" description="Basic and acidic residues" evidence="1">
    <location>
        <begin position="339"/>
        <end position="352"/>
    </location>
</feature>
<sequence>MDVTPPAAGPPAVHPHAFTEQSSPDPAARPAERAGRARLTLRHVAIALAGACVVALGAVACVLSFDELRALAVVGRARPDLAYLYPAGFDALLAVALISVLLLRTGRTVVRVQAGAVLVLLLVAAGAAEVAAAVGAIDVRQAVPAPTGTLTPDGPIGMVIGVAVAPWVMLTVALWLWLLMIKHAGTRREALASHTGAEDDIVPFRPPNRAEPEPEPEPEPESQPTPERAPEHTAEDTAEPERAPELPKRLPGASPMPKPRIGLDDEEEEEAAEVAQEPARPPVPEERAPDMPLRWGDLAKTLPRKRPGDVLVHPRPSQDQDDTGQDTDEGPDTQPLRVFSDEPPKARGHADGTGETEAGDSGPPSGRVRSTPTPPEE</sequence>
<gene>
    <name evidence="3" type="ORF">DP939_04730</name>
</gene>
<feature type="compositionally biased region" description="Basic and acidic residues" evidence="1">
    <location>
        <begin position="228"/>
        <end position="248"/>
    </location>
</feature>
<reference evidence="3 4" key="1">
    <citation type="submission" date="2018-06" db="EMBL/GenBank/DDBJ databases">
        <title>Sphaerisporangium craniellae sp. nov., isolated from a marine sponge in the South China Sea.</title>
        <authorList>
            <person name="Li L."/>
        </authorList>
    </citation>
    <scope>NUCLEOTIDE SEQUENCE [LARGE SCALE GENOMIC DNA]</scope>
    <source>
        <strain evidence="3 4">LHW63015</strain>
    </source>
</reference>
<dbReference type="Proteomes" id="UP000253303">
    <property type="component" value="Unassembled WGS sequence"/>
</dbReference>
<protein>
    <recommendedName>
        <fullName evidence="5">DUF2637 domain-containing protein</fullName>
    </recommendedName>
</protein>
<evidence type="ECO:0008006" key="5">
    <source>
        <dbReference type="Google" id="ProtNLM"/>
    </source>
</evidence>
<evidence type="ECO:0000256" key="1">
    <source>
        <dbReference type="SAM" id="MobiDB-lite"/>
    </source>
</evidence>